<dbReference type="InterPro" id="IPR002698">
    <property type="entry name" value="FTHF_cligase"/>
</dbReference>
<dbReference type="Proteomes" id="UP001499909">
    <property type="component" value="Unassembled WGS sequence"/>
</dbReference>
<dbReference type="PANTHER" id="PTHR23407:SF1">
    <property type="entry name" value="5-FORMYLTETRAHYDROFOLATE CYCLO-LIGASE"/>
    <property type="match status" value="1"/>
</dbReference>
<dbReference type="Gene3D" id="3.40.50.10420">
    <property type="entry name" value="NagB/RpiA/CoA transferase-like"/>
    <property type="match status" value="1"/>
</dbReference>
<comment type="catalytic activity">
    <reaction evidence="4">
        <text>(6S)-5-formyl-5,6,7,8-tetrahydrofolate + ATP = (6R)-5,10-methenyltetrahydrofolate + ADP + phosphate</text>
        <dbReference type="Rhea" id="RHEA:10488"/>
        <dbReference type="ChEBI" id="CHEBI:30616"/>
        <dbReference type="ChEBI" id="CHEBI:43474"/>
        <dbReference type="ChEBI" id="CHEBI:57455"/>
        <dbReference type="ChEBI" id="CHEBI:57457"/>
        <dbReference type="ChEBI" id="CHEBI:456216"/>
        <dbReference type="EC" id="6.3.3.2"/>
    </reaction>
</comment>
<comment type="similarity">
    <text evidence="1 4">Belongs to the 5-formyltetrahydrofolate cyclo-ligase family.</text>
</comment>
<sequence>MKKAELRQRALSHRRQLSAEAVAQGSAALGRQLFGSFAVADWQWLHVFLPIERQHEPALWPIIQEIWRQQLPVRLAVPVVQTDGHTLRHFELTPDTELVPNRWGIPEPLNAAEVAPAALDAVLIPLLAFDEQGHRVGYGKGFYDRFLAQCRPDALRIGVSLEPPVLAIEDVWAGDVRLHACLTPERVWHFDK</sequence>
<evidence type="ECO:0000256" key="1">
    <source>
        <dbReference type="ARBA" id="ARBA00010638"/>
    </source>
</evidence>
<keyword evidence="4" id="KW-0460">Magnesium</keyword>
<dbReference type="NCBIfam" id="TIGR02727">
    <property type="entry name" value="MTHFS_bact"/>
    <property type="match status" value="1"/>
</dbReference>
<reference evidence="6" key="1">
    <citation type="journal article" date="2019" name="Int. J. Syst. Evol. Microbiol.">
        <title>The Global Catalogue of Microorganisms (GCM) 10K type strain sequencing project: providing services to taxonomists for standard genome sequencing and annotation.</title>
        <authorList>
            <consortium name="The Broad Institute Genomics Platform"/>
            <consortium name="The Broad Institute Genome Sequencing Center for Infectious Disease"/>
            <person name="Wu L."/>
            <person name="Ma J."/>
        </authorList>
    </citation>
    <scope>NUCLEOTIDE SEQUENCE [LARGE SCALE GENOMIC DNA]</scope>
    <source>
        <strain evidence="6">JCM 17214</strain>
    </source>
</reference>
<dbReference type="InterPro" id="IPR024185">
    <property type="entry name" value="FTHF_cligase-like_sf"/>
</dbReference>
<evidence type="ECO:0000256" key="4">
    <source>
        <dbReference type="RuleBase" id="RU361279"/>
    </source>
</evidence>
<evidence type="ECO:0000313" key="5">
    <source>
        <dbReference type="EMBL" id="GAA3920187.1"/>
    </source>
</evidence>
<keyword evidence="6" id="KW-1185">Reference proteome</keyword>
<dbReference type="InterPro" id="IPR037171">
    <property type="entry name" value="NagB/RpiA_transferase-like"/>
</dbReference>
<keyword evidence="3 4" id="KW-0067">ATP-binding</keyword>
<evidence type="ECO:0000256" key="3">
    <source>
        <dbReference type="ARBA" id="ARBA00022840"/>
    </source>
</evidence>
<comment type="caution">
    <text evidence="5">The sequence shown here is derived from an EMBL/GenBank/DDBJ whole genome shotgun (WGS) entry which is preliminary data.</text>
</comment>
<dbReference type="EMBL" id="BAABDH010000003">
    <property type="protein sequence ID" value="GAA3920187.1"/>
    <property type="molecule type" value="Genomic_DNA"/>
</dbReference>
<dbReference type="PANTHER" id="PTHR23407">
    <property type="entry name" value="ATPASE INHIBITOR/5-FORMYLTETRAHYDROFOLATE CYCLO-LIGASE"/>
    <property type="match status" value="1"/>
</dbReference>
<proteinExistence type="inferred from homology"/>
<evidence type="ECO:0000313" key="6">
    <source>
        <dbReference type="Proteomes" id="UP001499909"/>
    </source>
</evidence>
<comment type="cofactor">
    <cofactor evidence="4">
        <name>Mg(2+)</name>
        <dbReference type="ChEBI" id="CHEBI:18420"/>
    </cofactor>
</comment>
<dbReference type="RefSeq" id="WP_345109108.1">
    <property type="nucleotide sequence ID" value="NZ_BAABDH010000003.1"/>
</dbReference>
<organism evidence="5 6">
    <name type="scientific">Hymenobacter algoricola</name>
    <dbReference type="NCBI Taxonomy" id="486267"/>
    <lineage>
        <taxon>Bacteria</taxon>
        <taxon>Pseudomonadati</taxon>
        <taxon>Bacteroidota</taxon>
        <taxon>Cytophagia</taxon>
        <taxon>Cytophagales</taxon>
        <taxon>Hymenobacteraceae</taxon>
        <taxon>Hymenobacter</taxon>
    </lineage>
</organism>
<protein>
    <recommendedName>
        <fullName evidence="4">5-formyltetrahydrofolate cyclo-ligase</fullName>
        <ecNumber evidence="4">6.3.3.2</ecNumber>
    </recommendedName>
</protein>
<dbReference type="EC" id="6.3.3.2" evidence="4"/>
<evidence type="ECO:0000256" key="2">
    <source>
        <dbReference type="ARBA" id="ARBA00022741"/>
    </source>
</evidence>
<name>A0ABP7MCF5_9BACT</name>
<gene>
    <name evidence="5" type="ORF">GCM10022406_03260</name>
</gene>
<accession>A0ABP7MCF5</accession>
<dbReference type="Pfam" id="PF01812">
    <property type="entry name" value="5-FTHF_cyc-lig"/>
    <property type="match status" value="1"/>
</dbReference>
<dbReference type="PIRSF" id="PIRSF006806">
    <property type="entry name" value="FTHF_cligase"/>
    <property type="match status" value="1"/>
</dbReference>
<keyword evidence="2 4" id="KW-0547">Nucleotide-binding</keyword>
<keyword evidence="4" id="KW-0479">Metal-binding</keyword>
<dbReference type="SUPFAM" id="SSF100950">
    <property type="entry name" value="NagB/RpiA/CoA transferase-like"/>
    <property type="match status" value="1"/>
</dbReference>